<keyword evidence="2" id="KW-0472">Membrane</keyword>
<keyword evidence="1" id="KW-0175">Coiled coil</keyword>
<organism evidence="3 4">
    <name type="scientific">Setaria digitata</name>
    <dbReference type="NCBI Taxonomy" id="48799"/>
    <lineage>
        <taxon>Eukaryota</taxon>
        <taxon>Metazoa</taxon>
        <taxon>Ecdysozoa</taxon>
        <taxon>Nematoda</taxon>
        <taxon>Chromadorea</taxon>
        <taxon>Rhabditida</taxon>
        <taxon>Spirurina</taxon>
        <taxon>Spiruromorpha</taxon>
        <taxon>Filarioidea</taxon>
        <taxon>Setariidae</taxon>
        <taxon>Setaria</taxon>
    </lineage>
</organism>
<dbReference type="Gene3D" id="2.60.40.10">
    <property type="entry name" value="Immunoglobulins"/>
    <property type="match status" value="1"/>
</dbReference>
<evidence type="ECO:0000256" key="2">
    <source>
        <dbReference type="SAM" id="Phobius"/>
    </source>
</evidence>
<feature type="transmembrane region" description="Helical" evidence="2">
    <location>
        <begin position="237"/>
        <end position="256"/>
    </location>
</feature>
<keyword evidence="2" id="KW-1133">Transmembrane helix</keyword>
<evidence type="ECO:0000313" key="3">
    <source>
        <dbReference type="Proteomes" id="UP000887581"/>
    </source>
</evidence>
<sequence length="260" mass="29222">MGFLRPGQKKQIVLERRPGKPGRTFLIVEYIVAPSGYDPRMPFVEGAEVGRVKIRIRAYKDQKIPDTVPNLQGQAVTRRGQKFQAPAVIDDEKIEREIEELFAKKEMPHPLFELDDRFADIEEEDDEGNYQLSIYEYVFFSQEFEIYRPDQRVDSPAKLTPSEKKKKAVMNVTGGGGAVGGAATSGAIDAGVGGGAELIERIKKKVEDLSRECETMQQSITEQQRKVDKLNTAVSDLSYMKILLVIVTIIFITHILSSRS</sequence>
<proteinExistence type="predicted"/>
<dbReference type="InterPro" id="IPR013783">
    <property type="entry name" value="Ig-like_fold"/>
</dbReference>
<dbReference type="WBParaSite" id="sdigi.contig672.g9445.t1">
    <property type="protein sequence ID" value="sdigi.contig672.g9445.t1"/>
    <property type="gene ID" value="sdigi.contig672.g9445"/>
</dbReference>
<dbReference type="Proteomes" id="UP000887581">
    <property type="component" value="Unplaced"/>
</dbReference>
<dbReference type="AlphaFoldDB" id="A0A915Q066"/>
<keyword evidence="2" id="KW-0812">Transmembrane</keyword>
<evidence type="ECO:0000256" key="1">
    <source>
        <dbReference type="SAM" id="Coils"/>
    </source>
</evidence>
<evidence type="ECO:0000313" key="4">
    <source>
        <dbReference type="WBParaSite" id="sdigi.contig672.g9445.t1"/>
    </source>
</evidence>
<name>A0A915Q066_9BILA</name>
<feature type="coiled-coil region" evidence="1">
    <location>
        <begin position="199"/>
        <end position="233"/>
    </location>
</feature>
<protein>
    <submittedName>
        <fullName evidence="4">MSP domain-containing protein</fullName>
    </submittedName>
</protein>
<accession>A0A915Q066</accession>
<reference evidence="4" key="1">
    <citation type="submission" date="2022-11" db="UniProtKB">
        <authorList>
            <consortium name="WormBaseParasite"/>
        </authorList>
    </citation>
    <scope>IDENTIFICATION</scope>
</reference>
<keyword evidence="3" id="KW-1185">Reference proteome</keyword>